<keyword evidence="6" id="KW-1185">Reference proteome</keyword>
<keyword evidence="2" id="KW-0808">Transferase</keyword>
<evidence type="ECO:0000256" key="3">
    <source>
        <dbReference type="ARBA" id="ARBA00022691"/>
    </source>
</evidence>
<dbReference type="GO" id="GO:0032259">
    <property type="term" value="P:methylation"/>
    <property type="evidence" value="ECO:0007669"/>
    <property type="project" value="UniProtKB-KW"/>
</dbReference>
<name>A0A5A8CH32_CAFRO</name>
<dbReference type="GO" id="GO:0008757">
    <property type="term" value="F:S-adenosylmethionine-dependent methyltransferase activity"/>
    <property type="evidence" value="ECO:0007669"/>
    <property type="project" value="InterPro"/>
</dbReference>
<feature type="region of interest" description="Disordered" evidence="4">
    <location>
        <begin position="1"/>
        <end position="39"/>
    </location>
</feature>
<organism evidence="5 6">
    <name type="scientific">Cafeteria roenbergensis</name>
    <name type="common">Marine flagellate</name>
    <dbReference type="NCBI Taxonomy" id="33653"/>
    <lineage>
        <taxon>Eukaryota</taxon>
        <taxon>Sar</taxon>
        <taxon>Stramenopiles</taxon>
        <taxon>Bigyra</taxon>
        <taxon>Opalozoa</taxon>
        <taxon>Bicosoecida</taxon>
        <taxon>Cafeteriaceae</taxon>
        <taxon>Cafeteria</taxon>
    </lineage>
</organism>
<dbReference type="Proteomes" id="UP000323011">
    <property type="component" value="Unassembled WGS sequence"/>
</dbReference>
<evidence type="ECO:0008006" key="7">
    <source>
        <dbReference type="Google" id="ProtNLM"/>
    </source>
</evidence>
<reference evidence="5 6" key="1">
    <citation type="submission" date="2019-07" db="EMBL/GenBank/DDBJ databases">
        <title>Genomes of Cafeteria roenbergensis.</title>
        <authorList>
            <person name="Fischer M.G."/>
            <person name="Hackl T."/>
            <person name="Roman M."/>
        </authorList>
    </citation>
    <scope>NUCLEOTIDE SEQUENCE [LARGE SCALE GENOMIC DNA]</scope>
    <source>
        <strain evidence="5 6">BVI</strain>
    </source>
</reference>
<gene>
    <name evidence="5" type="ORF">FNF29_03929</name>
</gene>
<dbReference type="EMBL" id="VLTN01000021">
    <property type="protein sequence ID" value="KAA0152363.1"/>
    <property type="molecule type" value="Genomic_DNA"/>
</dbReference>
<evidence type="ECO:0000313" key="5">
    <source>
        <dbReference type="EMBL" id="KAA0152363.1"/>
    </source>
</evidence>
<dbReference type="InterPro" id="IPR008854">
    <property type="entry name" value="TPMT"/>
</dbReference>
<evidence type="ECO:0000313" key="6">
    <source>
        <dbReference type="Proteomes" id="UP000323011"/>
    </source>
</evidence>
<evidence type="ECO:0000256" key="2">
    <source>
        <dbReference type="ARBA" id="ARBA00022679"/>
    </source>
</evidence>
<dbReference type="PANTHER" id="PTHR43464:SF19">
    <property type="entry name" value="UBIQUINONE BIOSYNTHESIS O-METHYLTRANSFERASE, MITOCHONDRIAL"/>
    <property type="match status" value="1"/>
</dbReference>
<dbReference type="Gene3D" id="3.40.50.150">
    <property type="entry name" value="Vaccinia Virus protein VP39"/>
    <property type="match status" value="1"/>
</dbReference>
<dbReference type="OMA" id="CADILDE"/>
<dbReference type="AlphaFoldDB" id="A0A5A8CH32"/>
<sequence length="251" mass="25483">MADAGAALESAPGRRRRPGTGTTDVAKWDAYHSGPEPPPWESGSFCSHLAAALPRAKVAPGATALEIGCGGGQNTVYLATQGLHTAGVDVSRKALARAATNALPPGVVAVDDLADLGAVPGATGSVCFHHADVLKADDLNRLLGAKALAGGVELLFDTQTFHVLRGVDEAGAAAAYARLVAPGGKLIMLCGAVGDPERTEPGPPALTKEEATGAICAAGFRLDACSKVRFDSTPTYGAVPPLAWLVEATRE</sequence>
<evidence type="ECO:0000256" key="1">
    <source>
        <dbReference type="ARBA" id="ARBA00022603"/>
    </source>
</evidence>
<dbReference type="SUPFAM" id="SSF53335">
    <property type="entry name" value="S-adenosyl-L-methionine-dependent methyltransferases"/>
    <property type="match status" value="1"/>
</dbReference>
<proteinExistence type="predicted"/>
<protein>
    <recommendedName>
        <fullName evidence="7">Methyltransferase domain-containing protein</fullName>
    </recommendedName>
</protein>
<dbReference type="Pfam" id="PF05724">
    <property type="entry name" value="TPMT"/>
    <property type="match status" value="1"/>
</dbReference>
<keyword evidence="3" id="KW-0949">S-adenosyl-L-methionine</keyword>
<evidence type="ECO:0000256" key="4">
    <source>
        <dbReference type="SAM" id="MobiDB-lite"/>
    </source>
</evidence>
<dbReference type="PANTHER" id="PTHR43464">
    <property type="entry name" value="METHYLTRANSFERASE"/>
    <property type="match status" value="1"/>
</dbReference>
<dbReference type="InterPro" id="IPR029063">
    <property type="entry name" value="SAM-dependent_MTases_sf"/>
</dbReference>
<accession>A0A5A8CH32</accession>
<keyword evidence="1" id="KW-0489">Methyltransferase</keyword>
<comment type="caution">
    <text evidence="5">The sequence shown here is derived from an EMBL/GenBank/DDBJ whole genome shotgun (WGS) entry which is preliminary data.</text>
</comment>